<feature type="compositionally biased region" description="Basic and acidic residues" evidence="1">
    <location>
        <begin position="94"/>
        <end position="129"/>
    </location>
</feature>
<feature type="chain" id="PRO_5029840382" description="DUF7356 domain-containing protein" evidence="2">
    <location>
        <begin position="23"/>
        <end position="186"/>
    </location>
</feature>
<evidence type="ECO:0000313" key="5">
    <source>
        <dbReference type="Proteomes" id="UP000554482"/>
    </source>
</evidence>
<dbReference type="OrthoDB" id="1936430at2759"/>
<keyword evidence="5" id="KW-1185">Reference proteome</keyword>
<dbReference type="Proteomes" id="UP000554482">
    <property type="component" value="Unassembled WGS sequence"/>
</dbReference>
<feature type="compositionally biased region" description="Polar residues" evidence="1">
    <location>
        <begin position="31"/>
        <end position="47"/>
    </location>
</feature>
<reference evidence="4 5" key="1">
    <citation type="submission" date="2020-06" db="EMBL/GenBank/DDBJ databases">
        <title>Transcriptomic and genomic resources for Thalictrum thalictroides and T. hernandezii: Facilitating candidate gene discovery in an emerging model plant lineage.</title>
        <authorList>
            <person name="Arias T."/>
            <person name="Riano-Pachon D.M."/>
            <person name="Di Stilio V.S."/>
        </authorList>
    </citation>
    <scope>NUCLEOTIDE SEQUENCE [LARGE SCALE GENOMIC DNA]</scope>
    <source>
        <strain evidence="5">cv. WT478/WT964</strain>
        <tissue evidence="4">Leaves</tissue>
    </source>
</reference>
<accession>A0A7J6X8A8</accession>
<keyword evidence="2" id="KW-0732">Signal</keyword>
<evidence type="ECO:0000256" key="1">
    <source>
        <dbReference type="SAM" id="MobiDB-lite"/>
    </source>
</evidence>
<feature type="region of interest" description="Disordered" evidence="1">
    <location>
        <begin position="31"/>
        <end position="161"/>
    </location>
</feature>
<dbReference type="PANTHER" id="PTHR34200:SF8">
    <property type="entry name" value="TRANSMEMBRANE PROTEIN"/>
    <property type="match status" value="1"/>
</dbReference>
<dbReference type="InterPro" id="IPR055780">
    <property type="entry name" value="DUF7356"/>
</dbReference>
<evidence type="ECO:0000256" key="2">
    <source>
        <dbReference type="SAM" id="SignalP"/>
    </source>
</evidence>
<dbReference type="AlphaFoldDB" id="A0A7J6X8A8"/>
<protein>
    <recommendedName>
        <fullName evidence="3">DUF7356 domain-containing protein</fullName>
    </recommendedName>
</protein>
<dbReference type="PANTHER" id="PTHR34200">
    <property type="entry name" value="DENTIN SIALOPHOSPHOPROTEIN-LIKE ISOFORM X1"/>
    <property type="match status" value="1"/>
</dbReference>
<feature type="signal peptide" evidence="2">
    <location>
        <begin position="1"/>
        <end position="22"/>
    </location>
</feature>
<name>A0A7J6X8A8_THATH</name>
<dbReference type="EMBL" id="JABWDY010004485">
    <property type="protein sequence ID" value="KAF5205128.1"/>
    <property type="molecule type" value="Genomic_DNA"/>
</dbReference>
<feature type="domain" description="DUF7356" evidence="3">
    <location>
        <begin position="146"/>
        <end position="181"/>
    </location>
</feature>
<organism evidence="4 5">
    <name type="scientific">Thalictrum thalictroides</name>
    <name type="common">Rue-anemone</name>
    <name type="synonym">Anemone thalictroides</name>
    <dbReference type="NCBI Taxonomy" id="46969"/>
    <lineage>
        <taxon>Eukaryota</taxon>
        <taxon>Viridiplantae</taxon>
        <taxon>Streptophyta</taxon>
        <taxon>Embryophyta</taxon>
        <taxon>Tracheophyta</taxon>
        <taxon>Spermatophyta</taxon>
        <taxon>Magnoliopsida</taxon>
        <taxon>Ranunculales</taxon>
        <taxon>Ranunculaceae</taxon>
        <taxon>Thalictroideae</taxon>
        <taxon>Thalictrum</taxon>
    </lineage>
</organism>
<feature type="compositionally biased region" description="Basic and acidic residues" evidence="1">
    <location>
        <begin position="51"/>
        <end position="64"/>
    </location>
</feature>
<feature type="compositionally biased region" description="Polar residues" evidence="1">
    <location>
        <begin position="69"/>
        <end position="89"/>
    </location>
</feature>
<dbReference type="Pfam" id="PF24053">
    <property type="entry name" value="DUF7356"/>
    <property type="match status" value="1"/>
</dbReference>
<gene>
    <name evidence="4" type="ORF">FRX31_005285</name>
</gene>
<comment type="caution">
    <text evidence="4">The sequence shown here is derived from an EMBL/GenBank/DDBJ whole genome shotgun (WGS) entry which is preliminary data.</text>
</comment>
<sequence length="186" mass="19718">MENHGTILALLILSTSVLVCFSAELETQTVDPGSRIEPNNTSASNASLIKKPNEPKVSLVDHNKKNGQIAASNEETKNVPDTNTANKGLNSIDVPKEGSDKDDLSGKPHAQDGNRKGKTGDGLESKTVPEEVTAGGNSDHLKPQKKENTRGEECGSSPRCTDEKHKLIACLRVPGDESSSVLAPIV</sequence>
<evidence type="ECO:0000313" key="4">
    <source>
        <dbReference type="EMBL" id="KAF5205128.1"/>
    </source>
</evidence>
<evidence type="ECO:0000259" key="3">
    <source>
        <dbReference type="Pfam" id="PF24053"/>
    </source>
</evidence>
<feature type="compositionally biased region" description="Basic and acidic residues" evidence="1">
    <location>
        <begin position="139"/>
        <end position="153"/>
    </location>
</feature>
<proteinExistence type="predicted"/>